<comment type="caution">
    <text evidence="3">The sequence shown here is derived from an EMBL/GenBank/DDBJ whole genome shotgun (WGS) entry which is preliminary data.</text>
</comment>
<feature type="coiled-coil region" evidence="1">
    <location>
        <begin position="518"/>
        <end position="562"/>
    </location>
</feature>
<feature type="compositionally biased region" description="Low complexity" evidence="2">
    <location>
        <begin position="131"/>
        <end position="149"/>
    </location>
</feature>
<evidence type="ECO:0000256" key="1">
    <source>
        <dbReference type="SAM" id="Coils"/>
    </source>
</evidence>
<proteinExistence type="predicted"/>
<organism evidence="3 4">
    <name type="scientific">Apiospora hydei</name>
    <dbReference type="NCBI Taxonomy" id="1337664"/>
    <lineage>
        <taxon>Eukaryota</taxon>
        <taxon>Fungi</taxon>
        <taxon>Dikarya</taxon>
        <taxon>Ascomycota</taxon>
        <taxon>Pezizomycotina</taxon>
        <taxon>Sordariomycetes</taxon>
        <taxon>Xylariomycetidae</taxon>
        <taxon>Amphisphaeriales</taxon>
        <taxon>Apiosporaceae</taxon>
        <taxon>Apiospora</taxon>
    </lineage>
</organism>
<evidence type="ECO:0000313" key="4">
    <source>
        <dbReference type="Proteomes" id="UP001433268"/>
    </source>
</evidence>
<gene>
    <name evidence="3" type="ORF">PG997_010912</name>
</gene>
<evidence type="ECO:0000256" key="2">
    <source>
        <dbReference type="SAM" id="MobiDB-lite"/>
    </source>
</evidence>
<dbReference type="RefSeq" id="XP_066664517.1">
    <property type="nucleotide sequence ID" value="XM_066815227.1"/>
</dbReference>
<name>A0ABR1VHI5_9PEZI</name>
<dbReference type="GeneID" id="92048287"/>
<keyword evidence="4" id="KW-1185">Reference proteome</keyword>
<feature type="region of interest" description="Disordered" evidence="2">
    <location>
        <begin position="56"/>
        <end position="105"/>
    </location>
</feature>
<accession>A0ABR1VHI5</accession>
<keyword evidence="1" id="KW-0175">Coiled coil</keyword>
<dbReference type="EMBL" id="JAQQWN010000008">
    <property type="protein sequence ID" value="KAK8070709.1"/>
    <property type="molecule type" value="Genomic_DNA"/>
</dbReference>
<feature type="region of interest" description="Disordered" evidence="2">
    <location>
        <begin position="125"/>
        <end position="149"/>
    </location>
</feature>
<evidence type="ECO:0000313" key="3">
    <source>
        <dbReference type="EMBL" id="KAK8070709.1"/>
    </source>
</evidence>
<sequence>MDFKKRLPDGEDTIFLGDTSAETVETFSKWIYTKSLDVAELRLGFYDLAYLPDQLPDFDGMDDDEEDEKDGEDSDSDYPSDGLSGIDSPSPVDWTGIFHENDNNNSTISDDSVTLAAVSPPLICDSVEHAPTTPTPTDQSDSDAAAASSLSHPVDRVTIRLLDLYTFAQQYAILRLQTDVLDLLESFREAHRAERPQLGFEVVRHACNSHGGDEADRLWKWLVQDFSQSSLDSPADVDKMCRELPSAFWRCAFKAKLAFSAAWINRMEGWDASETDAVDYLKAQLADGAAERGSLQATVDAQAEAIGNLHSQVDAQDEKRGELEEQLAVEETKVGALQLREYTDAAEIRRLEARCQNLAEARDVVQDLLDAKDAELETLKASAAAETAELQQLRDERDFQAGQCAELVARMRTVAEERYGARDLLKEQAVEIAQLQAERDLSVFQLTKVEAEKRAVGEERDVARTKLEETAVELEKLGRAESEREADAAAENTVYLQAQAVSIATVRDRLVSLADARVAELEKLQAQAATDAEQIEKLKAKVRALRSARDGLKAELASTSEQRDSLQSWLDDRTEQLGQLQLQAAADAEEKDDLLIQVRAQAEQICKLHAQAVADADATETLESQALEVAMRSAFNDFAVAPEDAWGDLN</sequence>
<dbReference type="Proteomes" id="UP001433268">
    <property type="component" value="Unassembled WGS sequence"/>
</dbReference>
<protein>
    <submittedName>
        <fullName evidence="3">Uncharacterized protein</fullName>
    </submittedName>
</protein>
<reference evidence="3 4" key="1">
    <citation type="submission" date="2023-01" db="EMBL/GenBank/DDBJ databases">
        <title>Analysis of 21 Apiospora genomes using comparative genomics revels a genus with tremendous synthesis potential of carbohydrate active enzymes and secondary metabolites.</title>
        <authorList>
            <person name="Sorensen T."/>
        </authorList>
    </citation>
    <scope>NUCLEOTIDE SEQUENCE [LARGE SCALE GENOMIC DNA]</scope>
    <source>
        <strain evidence="3 4">CBS 114990</strain>
    </source>
</reference>
<feature type="compositionally biased region" description="Acidic residues" evidence="2">
    <location>
        <begin position="59"/>
        <end position="78"/>
    </location>
</feature>
<feature type="coiled-coil region" evidence="1">
    <location>
        <begin position="313"/>
        <end position="396"/>
    </location>
</feature>